<name>A0A6J4LSW8_9BACT</name>
<feature type="non-terminal residue" evidence="2">
    <location>
        <position position="210"/>
    </location>
</feature>
<feature type="compositionally biased region" description="Basic residues" evidence="1">
    <location>
        <begin position="118"/>
        <end position="138"/>
    </location>
</feature>
<feature type="compositionally biased region" description="Low complexity" evidence="1">
    <location>
        <begin position="84"/>
        <end position="93"/>
    </location>
</feature>
<reference evidence="2" key="1">
    <citation type="submission" date="2020-02" db="EMBL/GenBank/DDBJ databases">
        <authorList>
            <person name="Meier V. D."/>
        </authorList>
    </citation>
    <scope>NUCLEOTIDE SEQUENCE</scope>
    <source>
        <strain evidence="2">AVDCRST_MAG40</strain>
    </source>
</reference>
<proteinExistence type="predicted"/>
<feature type="compositionally biased region" description="Basic residues" evidence="1">
    <location>
        <begin position="8"/>
        <end position="25"/>
    </location>
</feature>
<gene>
    <name evidence="2" type="ORF">AVDCRST_MAG40-2355</name>
</gene>
<dbReference type="EMBL" id="CADCTX010000680">
    <property type="protein sequence ID" value="CAA9340007.1"/>
    <property type="molecule type" value="Genomic_DNA"/>
</dbReference>
<protein>
    <submittedName>
        <fullName evidence="2">Uncharacterized protein</fullName>
    </submittedName>
</protein>
<organism evidence="2">
    <name type="scientific">uncultured Gemmatimonadaceae bacterium</name>
    <dbReference type="NCBI Taxonomy" id="246130"/>
    <lineage>
        <taxon>Bacteria</taxon>
        <taxon>Pseudomonadati</taxon>
        <taxon>Gemmatimonadota</taxon>
        <taxon>Gemmatimonadia</taxon>
        <taxon>Gemmatimonadales</taxon>
        <taxon>Gemmatimonadaceae</taxon>
        <taxon>environmental samples</taxon>
    </lineage>
</organism>
<feature type="compositionally biased region" description="Low complexity" evidence="1">
    <location>
        <begin position="63"/>
        <end position="76"/>
    </location>
</feature>
<feature type="region of interest" description="Disordered" evidence="1">
    <location>
        <begin position="1"/>
        <end position="143"/>
    </location>
</feature>
<evidence type="ECO:0000256" key="1">
    <source>
        <dbReference type="SAM" id="MobiDB-lite"/>
    </source>
</evidence>
<feature type="non-terminal residue" evidence="2">
    <location>
        <position position="1"/>
    </location>
</feature>
<sequence length="210" mass="21912">EPGPPLRPHLRRHRPHRPAPRRHAGGRLPRPGRGGAGGAVRLHAAHRGGGQAPPHGGRRDLPRPAGAPRAAGARLPGARRARALARAALPGAQRRAHLPRGAGRGAGARRAGADHAGPRRAHRGRPRARRERGRRRVLPRAPQARRRLDCDAAAGGSSCYCPGLVSRRARALGAVRGGGRGAGAAGPGAALPGHRPVAALRFRAHAVRRL</sequence>
<evidence type="ECO:0000313" key="2">
    <source>
        <dbReference type="EMBL" id="CAA9340007.1"/>
    </source>
</evidence>
<accession>A0A6J4LSW8</accession>
<dbReference type="AlphaFoldDB" id="A0A6J4LSW8"/>